<organism evidence="1 2">
    <name type="scientific">Galleria mellonella</name>
    <name type="common">Greater wax moth</name>
    <dbReference type="NCBI Taxonomy" id="7137"/>
    <lineage>
        <taxon>Eukaryota</taxon>
        <taxon>Metazoa</taxon>
        <taxon>Ecdysozoa</taxon>
        <taxon>Arthropoda</taxon>
        <taxon>Hexapoda</taxon>
        <taxon>Insecta</taxon>
        <taxon>Pterygota</taxon>
        <taxon>Neoptera</taxon>
        <taxon>Endopterygota</taxon>
        <taxon>Lepidoptera</taxon>
        <taxon>Glossata</taxon>
        <taxon>Ditrysia</taxon>
        <taxon>Pyraloidea</taxon>
        <taxon>Pyralidae</taxon>
        <taxon>Galleriinae</taxon>
        <taxon>Galleria</taxon>
    </lineage>
</organism>
<reference evidence="2 3" key="1">
    <citation type="submission" date="2025-05" db="UniProtKB">
        <authorList>
            <consortium name="RefSeq"/>
        </authorList>
    </citation>
    <scope>IDENTIFICATION</scope>
    <source>
        <tissue evidence="2 3">Whole larvae</tissue>
    </source>
</reference>
<dbReference type="GeneID" id="113523135"/>
<dbReference type="KEGG" id="gmw:113523135"/>
<proteinExistence type="predicted"/>
<name>A0A6J1X9B0_GALME</name>
<dbReference type="RefSeq" id="XP_031766675.2">
    <property type="nucleotide sequence ID" value="XM_031910815.2"/>
</dbReference>
<accession>A0A6J1X9B0</accession>
<evidence type="ECO:0000313" key="1">
    <source>
        <dbReference type="Proteomes" id="UP001652740"/>
    </source>
</evidence>
<gene>
    <name evidence="2 3" type="primary">LOC113523135</name>
</gene>
<dbReference type="Proteomes" id="UP001652740">
    <property type="component" value="Unplaced"/>
</dbReference>
<evidence type="ECO:0000313" key="2">
    <source>
        <dbReference type="RefSeq" id="XP_026764802.3"/>
    </source>
</evidence>
<evidence type="ECO:0000313" key="3">
    <source>
        <dbReference type="RefSeq" id="XP_031766675.2"/>
    </source>
</evidence>
<sequence length="264" mass="30432">MAAYYVQNINCPHKMNPWNPLIAAGHMPAPYYGLRLAPVPVIVDPQVIAMPVYTYTNAIRPYPTTDVLNLSSHSYNESIREHSEEQVVPTTILNYLQDDINYIRPEENTNIDKSIFNRNTKKNYVVTDTLEDYLSLPRELFPPARTIMIDPNPVIDVFCKVKNIINHAPWLLDLEFGIPKAPITRPLPLYNVKFSSINCKNTPDAIHPGFEMCCPELKKIIQFCYDCVISAWYRGYVELKHDKSVENFQSWLLLPMQVLGMCWP</sequence>
<protein>
    <submittedName>
        <fullName evidence="2 3">Uncharacterized protein LOC113523135</fullName>
    </submittedName>
</protein>
<keyword evidence="1" id="KW-1185">Reference proteome</keyword>
<dbReference type="RefSeq" id="XP_026764802.3">
    <property type="nucleotide sequence ID" value="XM_026909001.3"/>
</dbReference>
<dbReference type="AlphaFoldDB" id="A0A6J1X9B0"/>